<dbReference type="PROSITE" id="PS50280">
    <property type="entry name" value="SET"/>
    <property type="match status" value="1"/>
</dbReference>
<feature type="non-terminal residue" evidence="2">
    <location>
        <position position="1"/>
    </location>
</feature>
<dbReference type="Gene3D" id="3.90.1410.10">
    <property type="entry name" value="set domain protein methyltransferase, domain 1"/>
    <property type="match status" value="1"/>
</dbReference>
<dbReference type="InterPro" id="IPR050600">
    <property type="entry name" value="SETD3_SETD6_MTase"/>
</dbReference>
<dbReference type="OrthoDB" id="341421at2759"/>
<evidence type="ECO:0000313" key="3">
    <source>
        <dbReference type="Proteomes" id="UP000215902"/>
    </source>
</evidence>
<evidence type="ECO:0000313" key="2">
    <source>
        <dbReference type="EMBL" id="PAA89798.1"/>
    </source>
</evidence>
<dbReference type="STRING" id="282301.A0A267GUU1"/>
<comment type="caution">
    <text evidence="2">The sequence shown here is derived from an EMBL/GenBank/DDBJ whole genome shotgun (WGS) entry which is preliminary data.</text>
</comment>
<dbReference type="EMBL" id="NIVC01000137">
    <property type="protein sequence ID" value="PAA89798.1"/>
    <property type="molecule type" value="Genomic_DNA"/>
</dbReference>
<dbReference type="GO" id="GO:0016279">
    <property type="term" value="F:protein-lysine N-methyltransferase activity"/>
    <property type="evidence" value="ECO:0007669"/>
    <property type="project" value="TreeGrafter"/>
</dbReference>
<evidence type="ECO:0000259" key="1">
    <source>
        <dbReference type="PROSITE" id="PS50280"/>
    </source>
</evidence>
<dbReference type="Proteomes" id="UP000215902">
    <property type="component" value="Unassembled WGS sequence"/>
</dbReference>
<organism evidence="2 3">
    <name type="scientific">Macrostomum lignano</name>
    <dbReference type="NCBI Taxonomy" id="282301"/>
    <lineage>
        <taxon>Eukaryota</taxon>
        <taxon>Metazoa</taxon>
        <taxon>Spiralia</taxon>
        <taxon>Lophotrochozoa</taxon>
        <taxon>Platyhelminthes</taxon>
        <taxon>Rhabditophora</taxon>
        <taxon>Macrostomorpha</taxon>
        <taxon>Macrostomida</taxon>
        <taxon>Macrostomidae</taxon>
        <taxon>Macrostomum</taxon>
    </lineage>
</organism>
<dbReference type="InterPro" id="IPR046341">
    <property type="entry name" value="SET_dom_sf"/>
</dbReference>
<reference evidence="2 3" key="1">
    <citation type="submission" date="2017-06" db="EMBL/GenBank/DDBJ databases">
        <title>A platform for efficient transgenesis in Macrostomum lignano, a flatworm model organism for stem cell research.</title>
        <authorList>
            <person name="Berezikov E."/>
        </authorList>
    </citation>
    <scope>NUCLEOTIDE SEQUENCE [LARGE SCALE GENOMIC DNA]</scope>
    <source>
        <strain evidence="2">DV1</strain>
        <tissue evidence="2">Whole organism</tissue>
    </source>
</reference>
<name>A0A267GUU1_9PLAT</name>
<sequence>QSTIDAAVSRLSGGRLRVAEFPLVAKSNNNGFVSTTEANSNGLLRGLQATRDIACGEPLMTIPVDMMLLPPPVPKPVQSVLMRLSTALFSHLSMPATEGGGSLTDIRACILNSTSSLTPPSASNEVLQVAKSVESRMLLKNRLDEAKERLGYATDLLIDRLAALASDWLAAAPADALQYNGHQMWLACCYWTNTRVVHCPGLNRPALVPYFDLFNHSPAVSAVTSFNTETRSLVLTTETAYQAGDQVYINYGNHSNLTLLLEYDFVLESTNPTEHDCVPVGLSNIADVLSAKQQDIVDFLNQLAHIGMCPPADALLSDRLLLLKYIHLSVDGPSYYLLLLLVFLSESTDRRLVDIVHSMSEDQLTNCVRRQLRLMYKALKIELLRDRNWLVKLAMESHHEICRLISNCVQLIDIWCNIVNCLIDGQ</sequence>
<protein>
    <recommendedName>
        <fullName evidence="1">SET domain-containing protein</fullName>
    </recommendedName>
</protein>
<dbReference type="InterPro" id="IPR001214">
    <property type="entry name" value="SET_dom"/>
</dbReference>
<dbReference type="AlphaFoldDB" id="A0A267GUU1"/>
<dbReference type="PANTHER" id="PTHR13271">
    <property type="entry name" value="UNCHARACTERIZED PUTATIVE METHYLTRANSFERASE"/>
    <property type="match status" value="1"/>
</dbReference>
<dbReference type="SUPFAM" id="SSF82199">
    <property type="entry name" value="SET domain"/>
    <property type="match status" value="1"/>
</dbReference>
<feature type="domain" description="SET" evidence="1">
    <location>
        <begin position="28"/>
        <end position="252"/>
    </location>
</feature>
<gene>
    <name evidence="2" type="ORF">BOX15_Mlig019782g2</name>
</gene>
<keyword evidence="3" id="KW-1185">Reference proteome</keyword>
<accession>A0A267GUU1</accession>
<proteinExistence type="predicted"/>